<dbReference type="Pfam" id="PF00383">
    <property type="entry name" value="dCMP_cyt_deam_1"/>
    <property type="match status" value="1"/>
</dbReference>
<dbReference type="Proteomes" id="UP001500962">
    <property type="component" value="Unassembled WGS sequence"/>
</dbReference>
<dbReference type="GO" id="GO:0047974">
    <property type="term" value="F:guanosine deaminase activity"/>
    <property type="evidence" value="ECO:0007669"/>
    <property type="project" value="TreeGrafter"/>
</dbReference>
<dbReference type="InterPro" id="IPR002125">
    <property type="entry name" value="CMP_dCMP_dom"/>
</dbReference>
<dbReference type="GO" id="GO:0006152">
    <property type="term" value="P:purine nucleoside catabolic process"/>
    <property type="evidence" value="ECO:0007669"/>
    <property type="project" value="TreeGrafter"/>
</dbReference>
<evidence type="ECO:0000313" key="3">
    <source>
        <dbReference type="EMBL" id="UOO95059.1"/>
    </source>
</evidence>
<evidence type="ECO:0000313" key="4">
    <source>
        <dbReference type="Proteomes" id="UP000830542"/>
    </source>
</evidence>
<organism evidence="2 5">
    <name type="scientific">Halococcus dombrowskii</name>
    <dbReference type="NCBI Taxonomy" id="179637"/>
    <lineage>
        <taxon>Archaea</taxon>
        <taxon>Methanobacteriati</taxon>
        <taxon>Methanobacteriota</taxon>
        <taxon>Stenosarchaea group</taxon>
        <taxon>Halobacteria</taxon>
        <taxon>Halobacteriales</taxon>
        <taxon>Halococcaceae</taxon>
        <taxon>Halococcus</taxon>
    </lineage>
</organism>
<reference evidence="2" key="1">
    <citation type="journal article" date="2014" name="Int. J. Syst. Evol. Microbiol.">
        <title>Complete genome sequence of Corynebacterium casei LMG S-19264T (=DSM 44701T), isolated from a smear-ripened cheese.</title>
        <authorList>
            <consortium name="US DOE Joint Genome Institute (JGI-PGF)"/>
            <person name="Walter F."/>
            <person name="Albersmeier A."/>
            <person name="Kalinowski J."/>
            <person name="Ruckert C."/>
        </authorList>
    </citation>
    <scope>NUCLEOTIDE SEQUENCE</scope>
    <source>
        <strain evidence="2">JCM 12289</strain>
    </source>
</reference>
<sequence>MSTTADHEFVDRTLEIARENVEDGGRPFSCLIVRDGEILAESPNLVAQTNNPVAHAETVAIEQACKRVGSEDLSGCDAYR</sequence>
<dbReference type="Proteomes" id="UP000830542">
    <property type="component" value="Chromosome"/>
</dbReference>
<feature type="domain" description="CMP/dCMP-type deaminase" evidence="1">
    <location>
        <begin position="4"/>
        <end position="80"/>
    </location>
</feature>
<dbReference type="CDD" id="cd01285">
    <property type="entry name" value="nucleoside_deaminase"/>
    <property type="match status" value="1"/>
</dbReference>
<dbReference type="EMBL" id="BAAADN010000018">
    <property type="protein sequence ID" value="GAA0456287.1"/>
    <property type="molecule type" value="Genomic_DNA"/>
</dbReference>
<dbReference type="KEGG" id="hdo:MUK72_13955"/>
<name>A0AAV3SEF5_HALDO</name>
<keyword evidence="4" id="KW-1185">Reference proteome</keyword>
<reference evidence="3" key="2">
    <citation type="submission" date="2022-04" db="EMBL/GenBank/DDBJ databases">
        <title>Sequencing and genomic assembly of Halococcus dombrowskii.</title>
        <authorList>
            <person name="Lim S.W."/>
            <person name="MacLea K.S."/>
        </authorList>
    </citation>
    <scope>NUCLEOTIDE SEQUENCE</scope>
    <source>
        <strain evidence="3">H4</strain>
    </source>
</reference>
<dbReference type="AlphaFoldDB" id="A0AAV3SEF5"/>
<evidence type="ECO:0000259" key="1">
    <source>
        <dbReference type="PROSITE" id="PS51747"/>
    </source>
</evidence>
<dbReference type="EMBL" id="CP095005">
    <property type="protein sequence ID" value="UOO95059.1"/>
    <property type="molecule type" value="Genomic_DNA"/>
</dbReference>
<gene>
    <name evidence="2" type="ORF">GCM10008985_10330</name>
    <name evidence="3" type="ORF">MUK72_13955</name>
</gene>
<dbReference type="PROSITE" id="PS51747">
    <property type="entry name" value="CYT_DCMP_DEAMINASES_2"/>
    <property type="match status" value="1"/>
</dbReference>
<dbReference type="Gene3D" id="3.40.140.10">
    <property type="entry name" value="Cytidine Deaminase, domain 2"/>
    <property type="match status" value="1"/>
</dbReference>
<dbReference type="InterPro" id="IPR016193">
    <property type="entry name" value="Cytidine_deaminase-like"/>
</dbReference>
<dbReference type="PANTHER" id="PTHR11079:SF161">
    <property type="entry name" value="CMP_DCMP-TYPE DEAMINASE DOMAIN-CONTAINING PROTEIN"/>
    <property type="match status" value="1"/>
</dbReference>
<evidence type="ECO:0000313" key="2">
    <source>
        <dbReference type="EMBL" id="GAA0456287.1"/>
    </source>
</evidence>
<reference evidence="2" key="3">
    <citation type="submission" date="2023-12" db="EMBL/GenBank/DDBJ databases">
        <authorList>
            <person name="Sun Q."/>
            <person name="Inoue M."/>
        </authorList>
    </citation>
    <scope>NUCLEOTIDE SEQUENCE</scope>
    <source>
        <strain evidence="2">JCM 12289</strain>
    </source>
</reference>
<dbReference type="PANTHER" id="PTHR11079">
    <property type="entry name" value="CYTOSINE DEAMINASE FAMILY MEMBER"/>
    <property type="match status" value="1"/>
</dbReference>
<dbReference type="GeneID" id="71762973"/>
<proteinExistence type="predicted"/>
<protein>
    <submittedName>
        <fullName evidence="3">Nucleoside deaminase</fullName>
    </submittedName>
</protein>
<accession>A0AAV3SEF5</accession>
<dbReference type="RefSeq" id="WP_244702242.1">
    <property type="nucleotide sequence ID" value="NZ_BAAADN010000018.1"/>
</dbReference>
<dbReference type="SUPFAM" id="SSF53927">
    <property type="entry name" value="Cytidine deaminase-like"/>
    <property type="match status" value="1"/>
</dbReference>
<evidence type="ECO:0000313" key="5">
    <source>
        <dbReference type="Proteomes" id="UP001500962"/>
    </source>
</evidence>